<dbReference type="Pfam" id="PF19480">
    <property type="entry name" value="DUF6016"/>
    <property type="match status" value="1"/>
</dbReference>
<keyword evidence="3" id="KW-1185">Reference proteome</keyword>
<organism evidence="2 3">
    <name type="scientific">Pseudoalteromonas byunsanensis</name>
    <dbReference type="NCBI Taxonomy" id="327939"/>
    <lineage>
        <taxon>Bacteria</taxon>
        <taxon>Pseudomonadati</taxon>
        <taxon>Pseudomonadota</taxon>
        <taxon>Gammaproteobacteria</taxon>
        <taxon>Alteromonadales</taxon>
        <taxon>Pseudoalteromonadaceae</taxon>
        <taxon>Pseudoalteromonas</taxon>
    </lineage>
</organism>
<dbReference type="Proteomes" id="UP000180253">
    <property type="component" value="Unassembled WGS sequence"/>
</dbReference>
<proteinExistence type="predicted"/>
<dbReference type="EMBL" id="MNAN01000028">
    <property type="protein sequence ID" value="OHU95780.1"/>
    <property type="molecule type" value="Genomic_DNA"/>
</dbReference>
<evidence type="ECO:0000313" key="3">
    <source>
        <dbReference type="Proteomes" id="UP000180253"/>
    </source>
</evidence>
<name>A0A1S1N3K1_9GAMM</name>
<evidence type="ECO:0000313" key="2">
    <source>
        <dbReference type="EMBL" id="OHU95780.1"/>
    </source>
</evidence>
<dbReference type="InterPro" id="IPR046058">
    <property type="entry name" value="WbuC_cupin"/>
</dbReference>
<accession>A0A1S1N3K1</accession>
<dbReference type="OrthoDB" id="6303360at2"/>
<sequence length="153" mass="17489">MSNAIFNNADIFSVTDADLEHLCKQAQAASNGRYRICLHQSQSDLIQEMLISMAAHSKLQPHRRKGTKRTYAIICGKLRLVLFDNIGNLVKTIDMSLKETRFVRLSCDYYILPIPIETPLVLHEIAEGPFLAEDDYASWYQDTNYDQYLTGTK</sequence>
<reference evidence="2 3" key="1">
    <citation type="submission" date="2016-10" db="EMBL/GenBank/DDBJ databases">
        <title>Pseudoalteromonas amylolytica sp. nov., isolated from the surface seawater.</title>
        <authorList>
            <person name="Wu Y.-H."/>
            <person name="Cheng H."/>
            <person name="Jin X.-B."/>
            <person name="Wang C.-S."/>
            <person name="Xu X.-W."/>
        </authorList>
    </citation>
    <scope>NUCLEOTIDE SEQUENCE [LARGE SCALE GENOMIC DNA]</scope>
    <source>
        <strain evidence="2 3">JCM 12483</strain>
    </source>
</reference>
<dbReference type="AlphaFoldDB" id="A0A1S1N3K1"/>
<feature type="domain" description="Cupin fold metalloprotein WbuC cupin" evidence="1">
    <location>
        <begin position="15"/>
        <end position="94"/>
    </location>
</feature>
<protein>
    <recommendedName>
        <fullName evidence="1">Cupin fold metalloprotein WbuC cupin domain-containing protein</fullName>
    </recommendedName>
</protein>
<dbReference type="STRING" id="327939.BIW53_08095"/>
<dbReference type="RefSeq" id="WP_070991354.1">
    <property type="nucleotide sequence ID" value="NZ_CBCSHD010000001.1"/>
</dbReference>
<dbReference type="InterPro" id="IPR027565">
    <property type="entry name" value="Cupin_WbuC"/>
</dbReference>
<dbReference type="NCBIfam" id="TIGR04366">
    <property type="entry name" value="cupin_WbuC"/>
    <property type="match status" value="1"/>
</dbReference>
<evidence type="ECO:0000259" key="1">
    <source>
        <dbReference type="Pfam" id="PF19480"/>
    </source>
</evidence>
<gene>
    <name evidence="2" type="ORF">BIW53_08095</name>
</gene>
<comment type="caution">
    <text evidence="2">The sequence shown here is derived from an EMBL/GenBank/DDBJ whole genome shotgun (WGS) entry which is preliminary data.</text>
</comment>